<gene>
    <name evidence="1" type="ORF">PAPYR_2313</name>
</gene>
<dbReference type="Gene3D" id="3.80.10.10">
    <property type="entry name" value="Ribonuclease Inhibitor"/>
    <property type="match status" value="2"/>
</dbReference>
<dbReference type="PANTHER" id="PTHR31639">
    <property type="entry name" value="F-BOX PROTEIN-LIKE"/>
    <property type="match status" value="1"/>
</dbReference>
<dbReference type="Proteomes" id="UP001141327">
    <property type="component" value="Unassembled WGS sequence"/>
</dbReference>
<sequence length="634" mass="69571">MGITLPPQELLLALVEASDCPLQTYILLVSLSHDVRKALRGGLQALSLSSHESHFFEDGCSSWVDEAFGNHAQLAFLRTSWTSPVLRGWFRILDHLPGLRELHIDAGDELTADLLTAVGLSCHGLEALHIEGLTRGDLDFGLLRPLAGTLKQLGILDVPASESLDAFIQCLPALEQVSMFMFTTALRPAAHRLTHLTLQNLPDYVDGSGLLGMGLDRLEVIDLSFSFPTPEAIRFLNASRDTLRSLTLAISDDAAMYAALDALPRLARLSLWLPDLDMASFPAGLLDRLEHFTLRLSTSTPSGGSISVASSHLRHLRSLEWLGGQSLKRCCVMPYLSRVGCSFSAHPLALVQLSARAPRLSILNNLRAKSETLDIVDQFSSLTRLVVRLDTAEVSPDRAFTVRFPEHLQSLSLSFVCARPAEGKPTMEACIEAPGLRLLSVSGSLPVAHRLTLRCPALESLELNNLINVLSCPVVGEAAPLRLCLRWCKLMDGADLIAWLDQCGSRLRHVVLSGLSPSCVRAWPRLAAALGQLPRLAVLELAEHFVSNLELASPSLRSLMLSRSWRTDNDDGTETTLRSLVLGCPLLEELQGPFTHQLKRFETGPIRGLRRVGGVREPWDRQLAERFSGVRLDR</sequence>
<organism evidence="1 2">
    <name type="scientific">Paratrimastix pyriformis</name>
    <dbReference type="NCBI Taxonomy" id="342808"/>
    <lineage>
        <taxon>Eukaryota</taxon>
        <taxon>Metamonada</taxon>
        <taxon>Preaxostyla</taxon>
        <taxon>Paratrimastigidae</taxon>
        <taxon>Paratrimastix</taxon>
    </lineage>
</organism>
<dbReference type="SUPFAM" id="SSF52047">
    <property type="entry name" value="RNI-like"/>
    <property type="match status" value="1"/>
</dbReference>
<dbReference type="SUPFAM" id="SSF52058">
    <property type="entry name" value="L domain-like"/>
    <property type="match status" value="1"/>
</dbReference>
<name>A0ABQ8UQ31_9EUKA</name>
<evidence type="ECO:0000313" key="2">
    <source>
        <dbReference type="Proteomes" id="UP001141327"/>
    </source>
</evidence>
<keyword evidence="2" id="KW-1185">Reference proteome</keyword>
<comment type="caution">
    <text evidence="1">The sequence shown here is derived from an EMBL/GenBank/DDBJ whole genome shotgun (WGS) entry which is preliminary data.</text>
</comment>
<dbReference type="EMBL" id="JAPMOS010000008">
    <property type="protein sequence ID" value="KAJ4461279.1"/>
    <property type="molecule type" value="Genomic_DNA"/>
</dbReference>
<protein>
    <submittedName>
        <fullName evidence="1">Uncharacterized protein</fullName>
    </submittedName>
</protein>
<proteinExistence type="predicted"/>
<evidence type="ECO:0000313" key="1">
    <source>
        <dbReference type="EMBL" id="KAJ4461279.1"/>
    </source>
</evidence>
<dbReference type="InterPro" id="IPR032675">
    <property type="entry name" value="LRR_dom_sf"/>
</dbReference>
<accession>A0ABQ8UQ31</accession>
<dbReference type="PANTHER" id="PTHR31639:SF256">
    <property type="entry name" value="OS07G0242900 PROTEIN"/>
    <property type="match status" value="1"/>
</dbReference>
<reference evidence="1" key="1">
    <citation type="journal article" date="2022" name="bioRxiv">
        <title>Genomics of Preaxostyla Flagellates Illuminates Evolutionary Transitions and the Path Towards Mitochondrial Loss.</title>
        <authorList>
            <person name="Novak L.V.F."/>
            <person name="Treitli S.C."/>
            <person name="Pyrih J."/>
            <person name="Halakuc P."/>
            <person name="Pipaliya S.V."/>
            <person name="Vacek V."/>
            <person name="Brzon O."/>
            <person name="Soukal P."/>
            <person name="Eme L."/>
            <person name="Dacks J.B."/>
            <person name="Karnkowska A."/>
            <person name="Elias M."/>
            <person name="Hampl V."/>
        </authorList>
    </citation>
    <scope>NUCLEOTIDE SEQUENCE</scope>
    <source>
        <strain evidence="1">RCP-MX</strain>
    </source>
</reference>